<dbReference type="NCBIfam" id="TIGR00125">
    <property type="entry name" value="cyt_tran_rel"/>
    <property type="match status" value="1"/>
</dbReference>
<dbReference type="EMBL" id="NDHY01000008">
    <property type="protein sequence ID" value="RII00071.1"/>
    <property type="molecule type" value="Genomic_DNA"/>
</dbReference>
<keyword evidence="6 9" id="KW-0460">Magnesium</keyword>
<evidence type="ECO:0000259" key="10">
    <source>
        <dbReference type="Pfam" id="PF01467"/>
    </source>
</evidence>
<keyword evidence="7 9" id="KW-0173">Coenzyme A biosynthesis</keyword>
<accession>A0A399FVD4</accession>
<evidence type="ECO:0000256" key="5">
    <source>
        <dbReference type="ARBA" id="ARBA00022840"/>
    </source>
</evidence>
<evidence type="ECO:0000256" key="2">
    <source>
        <dbReference type="ARBA" id="ARBA00022679"/>
    </source>
</evidence>
<comment type="subunit">
    <text evidence="9">Homohexamer.</text>
</comment>
<keyword evidence="1 9" id="KW-0963">Cytoplasm</keyword>
<dbReference type="NCBIfam" id="TIGR01510">
    <property type="entry name" value="coaD_prev_kdtB"/>
    <property type="match status" value="1"/>
</dbReference>
<dbReference type="InterPro" id="IPR004821">
    <property type="entry name" value="Cyt_trans-like"/>
</dbReference>
<dbReference type="SUPFAM" id="SSF52374">
    <property type="entry name" value="Nucleotidylyl transferase"/>
    <property type="match status" value="1"/>
</dbReference>
<feature type="site" description="Transition state stabilizer" evidence="9">
    <location>
        <position position="17"/>
    </location>
</feature>
<sequence>MVMVVYPGTFDPVTYGHIDIIKRASSIFRKVFVAVAHNPQKKPLFSVEERIEMLQESTNDISGIVIESFNCLLTDYVQQKGVSIIIKGLRAISDFEVELQMALTNRQIAPHLETIFMMTSERYSYLSSHIIKELAELGGKIDRFVPPIVRGKLQEKLKGPR</sequence>
<dbReference type="PRINTS" id="PR01020">
    <property type="entry name" value="LPSBIOSNTHSS"/>
</dbReference>
<dbReference type="PANTHER" id="PTHR21342:SF1">
    <property type="entry name" value="PHOSPHOPANTETHEINE ADENYLYLTRANSFERASE"/>
    <property type="match status" value="1"/>
</dbReference>
<comment type="cofactor">
    <cofactor evidence="9">
        <name>Mg(2+)</name>
        <dbReference type="ChEBI" id="CHEBI:18420"/>
    </cofactor>
</comment>
<dbReference type="Gene3D" id="3.40.50.620">
    <property type="entry name" value="HUPs"/>
    <property type="match status" value="1"/>
</dbReference>
<evidence type="ECO:0000256" key="9">
    <source>
        <dbReference type="HAMAP-Rule" id="MF_00151"/>
    </source>
</evidence>
<dbReference type="GO" id="GO:0005737">
    <property type="term" value="C:cytoplasm"/>
    <property type="evidence" value="ECO:0007669"/>
    <property type="project" value="UniProtKB-SubCell"/>
</dbReference>
<dbReference type="CDD" id="cd02163">
    <property type="entry name" value="PPAT"/>
    <property type="match status" value="1"/>
</dbReference>
<feature type="binding site" evidence="9">
    <location>
        <begin position="123"/>
        <end position="129"/>
    </location>
    <ligand>
        <name>ATP</name>
        <dbReference type="ChEBI" id="CHEBI:30616"/>
    </ligand>
</feature>
<dbReference type="InterPro" id="IPR001980">
    <property type="entry name" value="PPAT"/>
</dbReference>
<dbReference type="GO" id="GO:0004595">
    <property type="term" value="F:pantetheine-phosphate adenylyltransferase activity"/>
    <property type="evidence" value="ECO:0007669"/>
    <property type="project" value="UniProtKB-UniRule"/>
</dbReference>
<keyword evidence="4 9" id="KW-0547">Nucleotide-binding</keyword>
<evidence type="ECO:0000256" key="6">
    <source>
        <dbReference type="ARBA" id="ARBA00022842"/>
    </source>
</evidence>
<dbReference type="HAMAP" id="MF_00151">
    <property type="entry name" value="PPAT_bact"/>
    <property type="match status" value="1"/>
</dbReference>
<protein>
    <recommendedName>
        <fullName evidence="9">Phosphopantetheine adenylyltransferase</fullName>
        <ecNumber evidence="9">2.7.7.3</ecNumber>
    </recommendedName>
    <alternativeName>
        <fullName evidence="9">Dephospho-CoA pyrophosphorylase</fullName>
    </alternativeName>
    <alternativeName>
        <fullName evidence="9">Pantetheine-phosphate adenylyltransferase</fullName>
        <shortName evidence="9">PPAT</shortName>
    </alternativeName>
</protein>
<dbReference type="Pfam" id="PF01467">
    <property type="entry name" value="CTP_transf_like"/>
    <property type="match status" value="1"/>
</dbReference>
<comment type="subcellular location">
    <subcellularLocation>
        <location evidence="9">Cytoplasm</location>
    </subcellularLocation>
</comment>
<evidence type="ECO:0000313" key="12">
    <source>
        <dbReference type="Proteomes" id="UP000266287"/>
    </source>
</evidence>
<evidence type="ECO:0000256" key="8">
    <source>
        <dbReference type="ARBA" id="ARBA00029346"/>
    </source>
</evidence>
<dbReference type="PANTHER" id="PTHR21342">
    <property type="entry name" value="PHOSPHOPANTETHEINE ADENYLYLTRANSFERASE"/>
    <property type="match status" value="1"/>
</dbReference>
<feature type="binding site" evidence="9">
    <location>
        <position position="17"/>
    </location>
    <ligand>
        <name>ATP</name>
        <dbReference type="ChEBI" id="CHEBI:30616"/>
    </ligand>
</feature>
<dbReference type="InterPro" id="IPR014729">
    <property type="entry name" value="Rossmann-like_a/b/a_fold"/>
</dbReference>
<comment type="similarity">
    <text evidence="9">Belongs to the bacterial CoaD family.</text>
</comment>
<feature type="binding site" evidence="9">
    <location>
        <position position="41"/>
    </location>
    <ligand>
        <name>substrate</name>
    </ligand>
</feature>
<feature type="binding site" evidence="9">
    <location>
        <begin position="88"/>
        <end position="90"/>
    </location>
    <ligand>
        <name>ATP</name>
        <dbReference type="ChEBI" id="CHEBI:30616"/>
    </ligand>
</feature>
<name>A0A399FVD4_UNCN2</name>
<dbReference type="GO" id="GO:0005524">
    <property type="term" value="F:ATP binding"/>
    <property type="evidence" value="ECO:0007669"/>
    <property type="project" value="UniProtKB-KW"/>
</dbReference>
<feature type="binding site" evidence="9">
    <location>
        <position position="9"/>
    </location>
    <ligand>
        <name>substrate</name>
    </ligand>
</feature>
<dbReference type="AlphaFoldDB" id="A0A399FVD4"/>
<keyword evidence="3 9" id="KW-0548">Nucleotidyltransferase</keyword>
<comment type="function">
    <text evidence="9">Reversibly transfers an adenylyl group from ATP to 4'-phosphopantetheine, yielding dephospho-CoA (dPCoA) and pyrophosphate.</text>
</comment>
<comment type="pathway">
    <text evidence="9">Cofactor biosynthesis; coenzyme A biosynthesis; CoA from (R)-pantothenate: step 4/5.</text>
</comment>
<evidence type="ECO:0000256" key="3">
    <source>
        <dbReference type="ARBA" id="ARBA00022695"/>
    </source>
</evidence>
<dbReference type="GO" id="GO:0015937">
    <property type="term" value="P:coenzyme A biosynthetic process"/>
    <property type="evidence" value="ECO:0007669"/>
    <property type="project" value="UniProtKB-UniRule"/>
</dbReference>
<comment type="caution">
    <text evidence="11">The sequence shown here is derived from an EMBL/GenBank/DDBJ whole genome shotgun (WGS) entry which is preliminary data.</text>
</comment>
<gene>
    <name evidence="9" type="primary">coaD</name>
    <name evidence="11" type="ORF">B9J77_03880</name>
</gene>
<evidence type="ECO:0000313" key="11">
    <source>
        <dbReference type="EMBL" id="RII00071.1"/>
    </source>
</evidence>
<dbReference type="EC" id="2.7.7.3" evidence="9"/>
<feature type="binding site" evidence="9">
    <location>
        <position position="98"/>
    </location>
    <ligand>
        <name>ATP</name>
        <dbReference type="ChEBI" id="CHEBI:30616"/>
    </ligand>
</feature>
<organism evidence="11 12">
    <name type="scientific">candidate division NPL-UPA2 bacterium Unc8</name>
    <dbReference type="NCBI Taxonomy" id="1980939"/>
    <lineage>
        <taxon>Bacteria</taxon>
    </lineage>
</organism>
<reference evidence="11 12" key="1">
    <citation type="submission" date="2018-08" db="EMBL/GenBank/DDBJ databases">
        <title>Draft genome of candidate division NPL-UPA2 bacterium Unc8 that adapted to ultra-basic serpentinizing groundwater.</title>
        <authorList>
            <person name="Ishii S."/>
            <person name="Suzuki S."/>
            <person name="Nealson K.H."/>
        </authorList>
    </citation>
    <scope>NUCLEOTIDE SEQUENCE [LARGE SCALE GENOMIC DNA]</scope>
    <source>
        <strain evidence="11">Unc8</strain>
    </source>
</reference>
<evidence type="ECO:0000256" key="1">
    <source>
        <dbReference type="ARBA" id="ARBA00022490"/>
    </source>
</evidence>
<evidence type="ECO:0000256" key="7">
    <source>
        <dbReference type="ARBA" id="ARBA00022993"/>
    </source>
</evidence>
<dbReference type="Proteomes" id="UP000266287">
    <property type="component" value="Unassembled WGS sequence"/>
</dbReference>
<feature type="binding site" evidence="9">
    <location>
        <begin position="9"/>
        <end position="10"/>
    </location>
    <ligand>
        <name>ATP</name>
        <dbReference type="ChEBI" id="CHEBI:30616"/>
    </ligand>
</feature>
<comment type="catalytic activity">
    <reaction evidence="8 9">
        <text>(R)-4'-phosphopantetheine + ATP + H(+) = 3'-dephospho-CoA + diphosphate</text>
        <dbReference type="Rhea" id="RHEA:19801"/>
        <dbReference type="ChEBI" id="CHEBI:15378"/>
        <dbReference type="ChEBI" id="CHEBI:30616"/>
        <dbReference type="ChEBI" id="CHEBI:33019"/>
        <dbReference type="ChEBI" id="CHEBI:57328"/>
        <dbReference type="ChEBI" id="CHEBI:61723"/>
        <dbReference type="EC" id="2.7.7.3"/>
    </reaction>
</comment>
<keyword evidence="2 9" id="KW-0808">Transferase</keyword>
<feature type="binding site" evidence="9">
    <location>
        <position position="73"/>
    </location>
    <ligand>
        <name>substrate</name>
    </ligand>
</feature>
<proteinExistence type="inferred from homology"/>
<keyword evidence="5 9" id="KW-0067">ATP-binding</keyword>
<feature type="binding site" evidence="9">
    <location>
        <position position="87"/>
    </location>
    <ligand>
        <name>substrate</name>
    </ligand>
</feature>
<feature type="domain" description="Cytidyltransferase-like" evidence="10">
    <location>
        <begin position="5"/>
        <end position="133"/>
    </location>
</feature>
<evidence type="ECO:0000256" key="4">
    <source>
        <dbReference type="ARBA" id="ARBA00022741"/>
    </source>
</evidence>
<dbReference type="UniPathway" id="UPA00241">
    <property type="reaction ID" value="UER00355"/>
</dbReference>